<evidence type="ECO:0000256" key="8">
    <source>
        <dbReference type="SAM" id="MobiDB-lite"/>
    </source>
</evidence>
<gene>
    <name evidence="10" type="ORF">E3N88_40718</name>
</gene>
<dbReference type="InterPro" id="IPR016177">
    <property type="entry name" value="DNA-bd_dom_sf"/>
</dbReference>
<dbReference type="Proteomes" id="UP000326396">
    <property type="component" value="Linkage Group LG9"/>
</dbReference>
<keyword evidence="7" id="KW-0539">Nucleus</keyword>
<evidence type="ECO:0000256" key="1">
    <source>
        <dbReference type="ARBA" id="ARBA00004123"/>
    </source>
</evidence>
<dbReference type="GO" id="GO:0006952">
    <property type="term" value="P:defense response"/>
    <property type="evidence" value="ECO:0007669"/>
    <property type="project" value="UniProtKB-KW"/>
</dbReference>
<organism evidence="10 11">
    <name type="scientific">Mikania micrantha</name>
    <name type="common">bitter vine</name>
    <dbReference type="NCBI Taxonomy" id="192012"/>
    <lineage>
        <taxon>Eukaryota</taxon>
        <taxon>Viridiplantae</taxon>
        <taxon>Streptophyta</taxon>
        <taxon>Embryophyta</taxon>
        <taxon>Tracheophyta</taxon>
        <taxon>Spermatophyta</taxon>
        <taxon>Magnoliopsida</taxon>
        <taxon>eudicotyledons</taxon>
        <taxon>Gunneridae</taxon>
        <taxon>Pentapetalae</taxon>
        <taxon>asterids</taxon>
        <taxon>campanulids</taxon>
        <taxon>Asterales</taxon>
        <taxon>Asteraceae</taxon>
        <taxon>Asteroideae</taxon>
        <taxon>Heliantheae alliance</taxon>
        <taxon>Eupatorieae</taxon>
        <taxon>Mikania</taxon>
    </lineage>
</organism>
<dbReference type="Gene3D" id="3.30.730.10">
    <property type="entry name" value="AP2/ERF domain"/>
    <property type="match status" value="1"/>
</dbReference>
<dbReference type="GO" id="GO:0009873">
    <property type="term" value="P:ethylene-activated signaling pathway"/>
    <property type="evidence" value="ECO:0007669"/>
    <property type="project" value="UniProtKB-KW"/>
</dbReference>
<evidence type="ECO:0000259" key="9">
    <source>
        <dbReference type="PROSITE" id="PS51032"/>
    </source>
</evidence>
<reference evidence="10 11" key="1">
    <citation type="submission" date="2019-05" db="EMBL/GenBank/DDBJ databases">
        <title>Mikania micrantha, genome provides insights into the molecular mechanism of rapid growth.</title>
        <authorList>
            <person name="Liu B."/>
        </authorList>
    </citation>
    <scope>NUCLEOTIDE SEQUENCE [LARGE SCALE GENOMIC DNA]</scope>
    <source>
        <strain evidence="10">NLD-2019</strain>
        <tissue evidence="10">Leaf</tissue>
    </source>
</reference>
<dbReference type="AlphaFoldDB" id="A0A5N6LPE4"/>
<sequence length="315" mass="35482">MEEAMRILAGFPPSPESDIFQPPTTVTATTIANSGATKRFTHKETKGSTISSMRYRGVRRRPWGRYAAEIRDPQSKERRWLGTFDTAEEAACAYDYAARAMRGTKARTNFVYPNDDHNLIHPYIFNKPQFQPLISSPYDHFAVPALQRTSFLNSSSSSSYFNSDTANLLSYKSTGCVQDLKTRTAPPSISQFDGYNEFFSLEPDHSGLLDEVLTGFYPKPDKQSKPQLKLKPEPEPKPNSNPFGFFFEDHIGVAANGHRNQFDIDRSFNSGGRLPFYGGYTAEPVAFQRQESMFADGLDQYPEFVGLFAGRLQND</sequence>
<dbReference type="GO" id="GO:0003677">
    <property type="term" value="F:DNA binding"/>
    <property type="evidence" value="ECO:0007669"/>
    <property type="project" value="UniProtKB-KW"/>
</dbReference>
<dbReference type="PROSITE" id="PS51032">
    <property type="entry name" value="AP2_ERF"/>
    <property type="match status" value="1"/>
</dbReference>
<protein>
    <recommendedName>
        <fullName evidence="9">AP2/ERF domain-containing protein</fullName>
    </recommendedName>
</protein>
<keyword evidence="3" id="KW-0611">Plant defense</keyword>
<dbReference type="InterPro" id="IPR001471">
    <property type="entry name" value="AP2/ERF_dom"/>
</dbReference>
<dbReference type="SMART" id="SM00380">
    <property type="entry name" value="AP2"/>
    <property type="match status" value="1"/>
</dbReference>
<dbReference type="InterPro" id="IPR036955">
    <property type="entry name" value="AP2/ERF_dom_sf"/>
</dbReference>
<dbReference type="PRINTS" id="PR00367">
    <property type="entry name" value="ETHRSPELEMNT"/>
</dbReference>
<dbReference type="GO" id="GO:0003700">
    <property type="term" value="F:DNA-binding transcription factor activity"/>
    <property type="evidence" value="ECO:0007669"/>
    <property type="project" value="InterPro"/>
</dbReference>
<dbReference type="SUPFAM" id="SSF54171">
    <property type="entry name" value="DNA-binding domain"/>
    <property type="match status" value="1"/>
</dbReference>
<keyword evidence="2" id="KW-0936">Ethylene signaling pathway</keyword>
<feature type="compositionally biased region" description="Basic and acidic residues" evidence="8">
    <location>
        <begin position="219"/>
        <end position="236"/>
    </location>
</feature>
<evidence type="ECO:0000313" key="11">
    <source>
        <dbReference type="Proteomes" id="UP000326396"/>
    </source>
</evidence>
<evidence type="ECO:0000256" key="7">
    <source>
        <dbReference type="ARBA" id="ARBA00023242"/>
    </source>
</evidence>
<keyword evidence="4" id="KW-0805">Transcription regulation</keyword>
<feature type="region of interest" description="Disordered" evidence="8">
    <location>
        <begin position="218"/>
        <end position="239"/>
    </location>
</feature>
<evidence type="ECO:0000256" key="3">
    <source>
        <dbReference type="ARBA" id="ARBA00022821"/>
    </source>
</evidence>
<evidence type="ECO:0000256" key="4">
    <source>
        <dbReference type="ARBA" id="ARBA00023015"/>
    </source>
</evidence>
<dbReference type="PANTHER" id="PTHR31677">
    <property type="entry name" value="AP2 DOMAIN CLASS TRANSCRIPTION FACTOR"/>
    <property type="match status" value="1"/>
</dbReference>
<evidence type="ECO:0000313" key="10">
    <source>
        <dbReference type="EMBL" id="KAD2393741.1"/>
    </source>
</evidence>
<keyword evidence="5" id="KW-0238">DNA-binding</keyword>
<evidence type="ECO:0000256" key="5">
    <source>
        <dbReference type="ARBA" id="ARBA00023125"/>
    </source>
</evidence>
<dbReference type="GO" id="GO:0005634">
    <property type="term" value="C:nucleus"/>
    <property type="evidence" value="ECO:0007669"/>
    <property type="project" value="UniProtKB-SubCell"/>
</dbReference>
<proteinExistence type="predicted"/>
<dbReference type="PANTHER" id="PTHR31677:SF245">
    <property type="entry name" value="ETHYLENE-RESPONSIVE TRANSCRIPTION FACTOR ESR1"/>
    <property type="match status" value="1"/>
</dbReference>
<evidence type="ECO:0000256" key="2">
    <source>
        <dbReference type="ARBA" id="ARBA00022745"/>
    </source>
</evidence>
<keyword evidence="6" id="KW-0804">Transcription</keyword>
<evidence type="ECO:0000256" key="6">
    <source>
        <dbReference type="ARBA" id="ARBA00023163"/>
    </source>
</evidence>
<keyword evidence="11" id="KW-1185">Reference proteome</keyword>
<dbReference type="FunFam" id="3.30.730.10:FF:000001">
    <property type="entry name" value="Ethylene-responsive transcription factor 2"/>
    <property type="match status" value="1"/>
</dbReference>
<dbReference type="Pfam" id="PF00847">
    <property type="entry name" value="AP2"/>
    <property type="match status" value="1"/>
</dbReference>
<name>A0A5N6LPE4_9ASTR</name>
<dbReference type="OrthoDB" id="1902708at2759"/>
<comment type="caution">
    <text evidence="10">The sequence shown here is derived from an EMBL/GenBank/DDBJ whole genome shotgun (WGS) entry which is preliminary data.</text>
</comment>
<feature type="domain" description="AP2/ERF" evidence="9">
    <location>
        <begin position="54"/>
        <end position="111"/>
    </location>
</feature>
<dbReference type="CDD" id="cd00018">
    <property type="entry name" value="AP2"/>
    <property type="match status" value="1"/>
</dbReference>
<comment type="subcellular location">
    <subcellularLocation>
        <location evidence="1">Nucleus</location>
    </subcellularLocation>
</comment>
<accession>A0A5N6LPE4</accession>
<dbReference type="EMBL" id="SZYD01000019">
    <property type="protein sequence ID" value="KAD2393741.1"/>
    <property type="molecule type" value="Genomic_DNA"/>
</dbReference>